<feature type="transmembrane region" description="Helical" evidence="2">
    <location>
        <begin position="157"/>
        <end position="177"/>
    </location>
</feature>
<keyword evidence="6" id="KW-1185">Reference proteome</keyword>
<keyword evidence="2" id="KW-0812">Transmembrane</keyword>
<feature type="region of interest" description="Disordered" evidence="1">
    <location>
        <begin position="58"/>
        <end position="93"/>
    </location>
</feature>
<feature type="domain" description="DUF4190" evidence="3">
    <location>
        <begin position="100"/>
        <end position="168"/>
    </location>
</feature>
<evidence type="ECO:0000313" key="5">
    <source>
        <dbReference type="EMBL" id="MCW1921558.1"/>
    </source>
</evidence>
<protein>
    <submittedName>
        <fullName evidence="5">GYF domain-containing protein</fullName>
    </submittedName>
</protein>
<dbReference type="Pfam" id="PF14237">
    <property type="entry name" value="GYF_2"/>
    <property type="match status" value="1"/>
</dbReference>
<evidence type="ECO:0000259" key="3">
    <source>
        <dbReference type="Pfam" id="PF13828"/>
    </source>
</evidence>
<comment type="caution">
    <text evidence="5">The sequence shown here is derived from an EMBL/GenBank/DDBJ whole genome shotgun (WGS) entry which is preliminary data.</text>
</comment>
<keyword evidence="2" id="KW-1133">Transmembrane helix</keyword>
<gene>
    <name evidence="5" type="ORF">OKA05_03270</name>
</gene>
<dbReference type="Pfam" id="PF13828">
    <property type="entry name" value="DUF4190"/>
    <property type="match status" value="1"/>
</dbReference>
<dbReference type="Proteomes" id="UP001320876">
    <property type="component" value="Unassembled WGS sequence"/>
</dbReference>
<feature type="transmembrane region" description="Helical" evidence="2">
    <location>
        <begin position="117"/>
        <end position="136"/>
    </location>
</feature>
<organism evidence="5 6">
    <name type="scientific">Luteolibacter arcticus</name>
    <dbReference type="NCBI Taxonomy" id="1581411"/>
    <lineage>
        <taxon>Bacteria</taxon>
        <taxon>Pseudomonadati</taxon>
        <taxon>Verrucomicrobiota</taxon>
        <taxon>Verrucomicrobiia</taxon>
        <taxon>Verrucomicrobiales</taxon>
        <taxon>Verrucomicrobiaceae</taxon>
        <taxon>Luteolibacter</taxon>
    </lineage>
</organism>
<dbReference type="InterPro" id="IPR025241">
    <property type="entry name" value="DUF4190"/>
</dbReference>
<evidence type="ECO:0000259" key="4">
    <source>
        <dbReference type="Pfam" id="PF14237"/>
    </source>
</evidence>
<dbReference type="EMBL" id="JAPDDT010000001">
    <property type="protein sequence ID" value="MCW1921558.1"/>
    <property type="molecule type" value="Genomic_DNA"/>
</dbReference>
<evidence type="ECO:0000256" key="1">
    <source>
        <dbReference type="SAM" id="MobiDB-lite"/>
    </source>
</evidence>
<feature type="compositionally biased region" description="Low complexity" evidence="1">
    <location>
        <begin position="69"/>
        <end position="88"/>
    </location>
</feature>
<evidence type="ECO:0000313" key="6">
    <source>
        <dbReference type="Proteomes" id="UP001320876"/>
    </source>
</evidence>
<keyword evidence="2" id="KW-0472">Membrane</keyword>
<name>A0ABT3GE60_9BACT</name>
<sequence>MNWFYAKNGSQQGPLSTEDMKSRIAMGEIGPNDLGWCEGMSDWLPVGQIPQLKIEAPVREEGPPPSVFGGAPSPYQAPSSPAGSPTPAQMIPGQPPSQGLAIGSMVCGILAFLGCCVWYLAGPLALVAVVLGHIAISKVKANPAANGGKGMARTGLILGYLGLLGAAVFAALTIWASTLSPQETEDMILKWIPEAQRQEFREKFEAEKAKQQQR</sequence>
<proteinExistence type="predicted"/>
<dbReference type="InterPro" id="IPR025640">
    <property type="entry name" value="GYF_2"/>
</dbReference>
<evidence type="ECO:0000256" key="2">
    <source>
        <dbReference type="SAM" id="Phobius"/>
    </source>
</evidence>
<dbReference type="RefSeq" id="WP_264485667.1">
    <property type="nucleotide sequence ID" value="NZ_JAPDDT010000001.1"/>
</dbReference>
<accession>A0ABT3GE60</accession>
<reference evidence="5 6" key="1">
    <citation type="submission" date="2022-10" db="EMBL/GenBank/DDBJ databases">
        <title>Luteolibacter arcticus strain CCTCC AB 2014275, whole genome shotgun sequencing project.</title>
        <authorList>
            <person name="Zhao G."/>
            <person name="Shen L."/>
        </authorList>
    </citation>
    <scope>NUCLEOTIDE SEQUENCE [LARGE SCALE GENOMIC DNA]</scope>
    <source>
        <strain evidence="5 6">CCTCC AB 2014275</strain>
    </source>
</reference>
<feature type="domain" description="GYF" evidence="4">
    <location>
        <begin position="3"/>
        <end position="52"/>
    </location>
</feature>